<keyword evidence="3" id="KW-1185">Reference proteome</keyword>
<organism evidence="2">
    <name type="scientific">Gymnodinialimonas phycosphaerae</name>
    <dbReference type="NCBI Taxonomy" id="2841589"/>
    <lineage>
        <taxon>Bacteria</taxon>
        <taxon>Pseudomonadati</taxon>
        <taxon>Pseudomonadota</taxon>
        <taxon>Alphaproteobacteria</taxon>
        <taxon>Rhodobacterales</taxon>
        <taxon>Paracoccaceae</taxon>
        <taxon>Gymnodinialimonas</taxon>
    </lineage>
</organism>
<name>A0A975TR96_9RHOB</name>
<dbReference type="AlphaFoldDB" id="A0A975TR96"/>
<keyword evidence="1" id="KW-0732">Signal</keyword>
<dbReference type="Pfam" id="PF06082">
    <property type="entry name" value="YjbH"/>
    <property type="match status" value="1"/>
</dbReference>
<sequence>MPFNRGYVFLSLAGLALTFPGHANETQSFSAQGLADRPTLNSYGLPGLIDMPTANVLPDGELGLAVSSSAVGNRGTLSFQVLPNVTATFRYAGIDLTRAGMRDLYFDRSFDVHWQALDEDTFGWSPAVAIGIRDIAGTGLYGGEYIVATRHFGARDRVAVTAGLGWGRLGERDGFSNPLGAIDDRFDTRPGRSVGTGGTVNFDQFFRGDAAVFGGIEWQATDRLRLQLEYSSDTYSIEAADGLIDASSPFNFGATYQITDGIRGGAYVLGGDTIGVSLSMTLNPTRPPVPPSSGDAAPRPVAVRAPQAMPYDTDWVSQPGGAEVLRDNFALLFEDQGLHLENLTMDARRATIRVRNTQFNHSSQALGRVLRAMSAALPPSVEVFEVIFVVEGLDTTRVRVARTDLEMLEFDPGGAELAMAVAEVEDARAMADPVGLEVTTPSSRFTWGIGPYLEASVFDPDNPILVNAGVEAQAEYRFGSGFVAEGAVRAALGGNLDDSQIVNAAVILPDPPPVVRSNAALYRQQSDFYVERLTLAHFGRPAENLYSRVSFGYLERMYAGVSGELLWQPAHSRLGLGIEVNHVWARDFDGGFGLRDYNVTSGHVSAYYRLTEDFDVQIDAGRYLAGDWGATLSIDRTFNNGWRVGAYATFTDVPFESFGEGSFDKGIEIEIPLAWFLGTSNRRTSDVLIQPVLRDGGARVQVEGRLHDLVIDYTRPRLEDTEAMIWR</sequence>
<gene>
    <name evidence="2" type="ORF">KUL25_11470</name>
</gene>
<proteinExistence type="predicted"/>
<dbReference type="Proteomes" id="UP000693972">
    <property type="component" value="Unassembled WGS sequence"/>
</dbReference>
<accession>A0A975TR96</accession>
<dbReference type="InterPro" id="IPR010344">
    <property type="entry name" value="YbjH"/>
</dbReference>
<evidence type="ECO:0000256" key="1">
    <source>
        <dbReference type="SAM" id="SignalP"/>
    </source>
</evidence>
<evidence type="ECO:0000313" key="3">
    <source>
        <dbReference type="Proteomes" id="UP000693972"/>
    </source>
</evidence>
<dbReference type="RefSeq" id="WP_257893075.1">
    <property type="nucleotide sequence ID" value="NZ_JAIMBW010000001.1"/>
</dbReference>
<protein>
    <submittedName>
        <fullName evidence="2">YjbH domain-containing protein</fullName>
    </submittedName>
</protein>
<dbReference type="EMBL" id="JAIMBW010000001">
    <property type="protein sequence ID" value="MBY4893383.1"/>
    <property type="molecule type" value="Genomic_DNA"/>
</dbReference>
<feature type="signal peptide" evidence="1">
    <location>
        <begin position="1"/>
        <end position="23"/>
    </location>
</feature>
<evidence type="ECO:0000313" key="2">
    <source>
        <dbReference type="EMBL" id="QXL86112.1"/>
    </source>
</evidence>
<dbReference type="EMBL" id="CP078073">
    <property type="protein sequence ID" value="QXL86112.1"/>
    <property type="molecule type" value="Genomic_DNA"/>
</dbReference>
<reference evidence="2 3" key="1">
    <citation type="submission" date="2021-07" db="EMBL/GenBank/DDBJ databases">
        <title>Karlodiniumbacter phycospheric gen. nov., sp. nov., a phycosphere bacterium isolated from karlodinium veneficum.</title>
        <authorList>
            <person name="Peng Y."/>
            <person name="Jiang L."/>
            <person name="Lee J."/>
        </authorList>
    </citation>
    <scope>NUCLEOTIDE SEQUENCE</scope>
    <source>
        <strain evidence="2 3">N5</strain>
    </source>
</reference>
<feature type="chain" id="PRO_5037202679" evidence="1">
    <location>
        <begin position="24"/>
        <end position="727"/>
    </location>
</feature>